<comment type="caution">
    <text evidence="2">The sequence shown here is derived from an EMBL/GenBank/DDBJ whole genome shotgun (WGS) entry which is preliminary data.</text>
</comment>
<evidence type="ECO:0000313" key="2">
    <source>
        <dbReference type="EMBL" id="MDV6262623.1"/>
    </source>
</evidence>
<sequence>MTQSTGPEPALAAGEDPRRYAQILTAVYDATMTGGKSPARPREVIGDSWRRLQTLGIDPELGNPAETQMDVSDLELTRRESGLFDILDDLARGLESVVQDGDNILVVADRHGRVLWRSGSTAVLDRADDLGFVEGANWAEDSVGTNAIGTALVSRRAVQIFSAEHYVRSHHSWTCAGAPIRDPRTGQVLGAIDVSGPAKTVHPTTIALVDAVARLAESQLRELHRSTLDRLRSVAAPMLARLRSPALAVDANGWVAAVESVALRNRILLPEDLATGRFWLPTLGVCDFEPLPGGWLVRPTSYGRSAGSTPGGAADSSVADSGNTTRIRIDLRNSQKPRIEVHSEVGEWTHEPTPRHAEILYLLATNRHGRTAAQMAADLFGDAGRAITVRAEMSRLRKHLAGIVSTQPYRLDESSTVELLMPSDLSRLLPHSSAPAICAARLFEHDVRQ</sequence>
<reference evidence="2 3" key="1">
    <citation type="submission" date="2023-10" db="EMBL/GenBank/DDBJ databases">
        <title>Development of a sustainable strategy for remediation of hydrocarbon-contaminated territories based on the waste exchange concept.</title>
        <authorList>
            <person name="Krivoruchko A."/>
        </authorList>
    </citation>
    <scope>NUCLEOTIDE SEQUENCE [LARGE SCALE GENOMIC DNA]</scope>
    <source>
        <strain evidence="2 3">IEGM 1323</strain>
    </source>
</reference>
<dbReference type="Pfam" id="PF01590">
    <property type="entry name" value="GAF"/>
    <property type="match status" value="1"/>
</dbReference>
<protein>
    <submittedName>
        <fullName evidence="2">GAF domain-containing protein</fullName>
    </submittedName>
</protein>
<dbReference type="EMBL" id="JAWLJX010000004">
    <property type="protein sequence ID" value="MDV6262623.1"/>
    <property type="molecule type" value="Genomic_DNA"/>
</dbReference>
<dbReference type="Gene3D" id="3.30.450.40">
    <property type="match status" value="1"/>
</dbReference>
<keyword evidence="3" id="KW-1185">Reference proteome</keyword>
<name>A0ABU4BEL3_9NOCA</name>
<dbReference type="InterPro" id="IPR003018">
    <property type="entry name" value="GAF"/>
</dbReference>
<accession>A0ABU4BEL3</accession>
<dbReference type="InterPro" id="IPR029016">
    <property type="entry name" value="GAF-like_dom_sf"/>
</dbReference>
<proteinExistence type="predicted"/>
<dbReference type="RefSeq" id="WP_317564968.1">
    <property type="nucleotide sequence ID" value="NZ_JAWLJX010000004.1"/>
</dbReference>
<gene>
    <name evidence="2" type="ORF">R3P96_14895</name>
</gene>
<feature type="domain" description="GAF" evidence="1">
    <location>
        <begin position="116"/>
        <end position="219"/>
    </location>
</feature>
<dbReference type="Proteomes" id="UP001185755">
    <property type="component" value="Unassembled WGS sequence"/>
</dbReference>
<evidence type="ECO:0000313" key="3">
    <source>
        <dbReference type="Proteomes" id="UP001185755"/>
    </source>
</evidence>
<evidence type="ECO:0000259" key="1">
    <source>
        <dbReference type="Pfam" id="PF01590"/>
    </source>
</evidence>
<organism evidence="2 3">
    <name type="scientific">Rhodococcoides yunnanense</name>
    <dbReference type="NCBI Taxonomy" id="278209"/>
    <lineage>
        <taxon>Bacteria</taxon>
        <taxon>Bacillati</taxon>
        <taxon>Actinomycetota</taxon>
        <taxon>Actinomycetes</taxon>
        <taxon>Mycobacteriales</taxon>
        <taxon>Nocardiaceae</taxon>
        <taxon>Rhodococcoides</taxon>
    </lineage>
</organism>